<protein>
    <submittedName>
        <fullName evidence="1">Uncharacterized protein</fullName>
    </submittedName>
</protein>
<name>A0ABP0YKV4_9ROSI</name>
<dbReference type="EMBL" id="OZ021738">
    <property type="protein sequence ID" value="CAK9319505.1"/>
    <property type="molecule type" value="Genomic_DNA"/>
</dbReference>
<organism evidence="1 2">
    <name type="scientific">Citrullus colocynthis</name>
    <name type="common">colocynth</name>
    <dbReference type="NCBI Taxonomy" id="252529"/>
    <lineage>
        <taxon>Eukaryota</taxon>
        <taxon>Viridiplantae</taxon>
        <taxon>Streptophyta</taxon>
        <taxon>Embryophyta</taxon>
        <taxon>Tracheophyta</taxon>
        <taxon>Spermatophyta</taxon>
        <taxon>Magnoliopsida</taxon>
        <taxon>eudicotyledons</taxon>
        <taxon>Gunneridae</taxon>
        <taxon>Pentapetalae</taxon>
        <taxon>rosids</taxon>
        <taxon>fabids</taxon>
        <taxon>Cucurbitales</taxon>
        <taxon>Cucurbitaceae</taxon>
        <taxon>Benincaseae</taxon>
        <taxon>Citrullus</taxon>
    </lineage>
</organism>
<sequence length="86" mass="9560">MVVGVGFANRGIDHMSVDINVGGSSFSRQQQRLPEASMVSFVPSESGNMRSFVFALSDNTRLVWSPLRRLFSSNSSRQPPLDLTWI</sequence>
<gene>
    <name evidence="1" type="ORF">CITCOLO1_LOCUS11513</name>
</gene>
<accession>A0ABP0YKV4</accession>
<reference evidence="1 2" key="1">
    <citation type="submission" date="2024-03" db="EMBL/GenBank/DDBJ databases">
        <authorList>
            <person name="Gkanogiannis A."/>
            <person name="Becerra Lopez-Lavalle L."/>
        </authorList>
    </citation>
    <scope>NUCLEOTIDE SEQUENCE [LARGE SCALE GENOMIC DNA]</scope>
</reference>
<proteinExistence type="predicted"/>
<evidence type="ECO:0000313" key="1">
    <source>
        <dbReference type="EMBL" id="CAK9319505.1"/>
    </source>
</evidence>
<keyword evidence="2" id="KW-1185">Reference proteome</keyword>
<evidence type="ECO:0000313" key="2">
    <source>
        <dbReference type="Proteomes" id="UP001642487"/>
    </source>
</evidence>
<dbReference type="Proteomes" id="UP001642487">
    <property type="component" value="Chromosome 4"/>
</dbReference>